<reference evidence="3 4" key="1">
    <citation type="journal article" date="2014" name="Appl. Environ. Microbiol.">
        <title>Elucidation of insertion elements encoded on plasmids and in vitro construction of shuttle vectors from the toxic cyanobacterium Planktothrix.</title>
        <authorList>
            <person name="Christiansen G."/>
            <person name="Goesmann A."/>
            <person name="Kurmayer R."/>
        </authorList>
    </citation>
    <scope>NUCLEOTIDE SEQUENCE [LARGE SCALE GENOMIC DNA]</scope>
    <source>
        <strain evidence="3 4">NIVA-CYA 126/8</strain>
    </source>
</reference>
<dbReference type="RefSeq" id="WP_042153954.1">
    <property type="nucleotide sequence ID" value="NZ_CM002803.1"/>
</dbReference>
<keyword evidence="1" id="KW-0812">Transmembrane</keyword>
<dbReference type="STRING" id="388467.A19Y_1999"/>
<dbReference type="CDD" id="cd00920">
    <property type="entry name" value="Cupredoxin"/>
    <property type="match status" value="1"/>
</dbReference>
<dbReference type="InterPro" id="IPR028096">
    <property type="entry name" value="EfeO_Cupredoxin"/>
</dbReference>
<dbReference type="Gene3D" id="2.60.40.420">
    <property type="entry name" value="Cupredoxins - blue copper proteins"/>
    <property type="match status" value="1"/>
</dbReference>
<organism evidence="3 4">
    <name type="scientific">Planktothrix agardhii (strain NIVA-CYA 126/8)</name>
    <dbReference type="NCBI Taxonomy" id="388467"/>
    <lineage>
        <taxon>Bacteria</taxon>
        <taxon>Bacillati</taxon>
        <taxon>Cyanobacteriota</taxon>
        <taxon>Cyanophyceae</taxon>
        <taxon>Oscillatoriophycideae</taxon>
        <taxon>Oscillatoriales</taxon>
        <taxon>Microcoleaceae</taxon>
        <taxon>Planktothrix</taxon>
    </lineage>
</organism>
<dbReference type="AlphaFoldDB" id="A0A073CF89"/>
<feature type="domain" description="EfeO-type cupredoxin-like" evidence="2">
    <location>
        <begin position="65"/>
        <end position="166"/>
    </location>
</feature>
<evidence type="ECO:0000313" key="4">
    <source>
        <dbReference type="Proteomes" id="UP000027395"/>
    </source>
</evidence>
<keyword evidence="4" id="KW-1185">Reference proteome</keyword>
<dbReference type="HOGENOM" id="CLU_131523_0_0_3"/>
<dbReference type="eggNOG" id="COG4633">
    <property type="taxonomic scope" value="Bacteria"/>
</dbReference>
<proteinExistence type="predicted"/>
<evidence type="ECO:0000256" key="1">
    <source>
        <dbReference type="SAM" id="Phobius"/>
    </source>
</evidence>
<dbReference type="PATRIC" id="fig|388467.6.peg.1943"/>
<accession>A0A073CF89</accession>
<gene>
    <name evidence="3" type="ORF">A19Y_1999</name>
</gene>
<keyword evidence="1" id="KW-1133">Transmembrane helix</keyword>
<dbReference type="Pfam" id="PF13473">
    <property type="entry name" value="Cupredoxin_1"/>
    <property type="match status" value="1"/>
</dbReference>
<dbReference type="GeneID" id="77289485"/>
<dbReference type="SUPFAM" id="SSF49503">
    <property type="entry name" value="Cupredoxins"/>
    <property type="match status" value="1"/>
</dbReference>
<evidence type="ECO:0000259" key="2">
    <source>
        <dbReference type="Pfam" id="PF13473"/>
    </source>
</evidence>
<evidence type="ECO:0000313" key="3">
    <source>
        <dbReference type="EMBL" id="KEI66969.1"/>
    </source>
</evidence>
<dbReference type="EMBL" id="CM002803">
    <property type="protein sequence ID" value="KEI66969.1"/>
    <property type="molecule type" value="Genomic_DNA"/>
</dbReference>
<sequence>MNKKLKIGLQLSGIFLSILIGNCAPVRSMETHAEPANNQLRTIEQPLLTKMVVTAGGLALIGLELWWFLLSKSKAKKATINQDAQELDILVDGGYQPNHITVQLGKKVRLNFIRKDPSHCLDKVLFPDFNIAQDLPMNQTTTIEFLPEESGEYTFSCGMNMIRGVLEVQHLNAI</sequence>
<name>A0A073CF89_PLAA1</name>
<dbReference type="InterPro" id="IPR008972">
    <property type="entry name" value="Cupredoxin"/>
</dbReference>
<protein>
    <recommendedName>
        <fullName evidence="2">EfeO-type cupredoxin-like domain-containing protein</fullName>
    </recommendedName>
</protein>
<feature type="transmembrane region" description="Helical" evidence="1">
    <location>
        <begin position="47"/>
        <end position="70"/>
    </location>
</feature>
<keyword evidence="1" id="KW-0472">Membrane</keyword>
<dbReference type="Proteomes" id="UP000027395">
    <property type="component" value="Chromosome"/>
</dbReference>